<dbReference type="GO" id="GO:0042601">
    <property type="term" value="C:endospore-forming forespore"/>
    <property type="evidence" value="ECO:0007669"/>
    <property type="project" value="TreeGrafter"/>
</dbReference>
<reference evidence="2" key="1">
    <citation type="journal article" date="2014" name="Int. J. Syst. Evol. Microbiol.">
        <title>Complete genome sequence of Corynebacterium casei LMG S-19264T (=DSM 44701T), isolated from a smear-ripened cheese.</title>
        <authorList>
            <consortium name="US DOE Joint Genome Institute (JGI-PGF)"/>
            <person name="Walter F."/>
            <person name="Albersmeier A."/>
            <person name="Kalinowski J."/>
            <person name="Ruckert C."/>
        </authorList>
    </citation>
    <scope>NUCLEOTIDE SEQUENCE</scope>
    <source>
        <strain evidence="2">CGMCC 1.15179</strain>
    </source>
</reference>
<dbReference type="InterPro" id="IPR002575">
    <property type="entry name" value="Aminoglycoside_PTrfase"/>
</dbReference>
<reference evidence="2" key="2">
    <citation type="submission" date="2020-09" db="EMBL/GenBank/DDBJ databases">
        <authorList>
            <person name="Sun Q."/>
            <person name="Zhou Y."/>
        </authorList>
    </citation>
    <scope>NUCLEOTIDE SEQUENCE</scope>
    <source>
        <strain evidence="2">CGMCC 1.15179</strain>
    </source>
</reference>
<dbReference type="PANTHER" id="PTHR39179">
    <property type="entry name" value="SPORE COAT PROTEIN I"/>
    <property type="match status" value="1"/>
</dbReference>
<dbReference type="SUPFAM" id="SSF56112">
    <property type="entry name" value="Protein kinase-like (PK-like)"/>
    <property type="match status" value="1"/>
</dbReference>
<comment type="caution">
    <text evidence="2">The sequence shown here is derived from an EMBL/GenBank/DDBJ whole genome shotgun (WGS) entry which is preliminary data.</text>
</comment>
<organism evidence="2 3">
    <name type="scientific">Marinithermofilum abyssi</name>
    <dbReference type="NCBI Taxonomy" id="1571185"/>
    <lineage>
        <taxon>Bacteria</taxon>
        <taxon>Bacillati</taxon>
        <taxon>Bacillota</taxon>
        <taxon>Bacilli</taxon>
        <taxon>Bacillales</taxon>
        <taxon>Thermoactinomycetaceae</taxon>
        <taxon>Marinithermofilum</taxon>
    </lineage>
</organism>
<sequence>MSDSLAKLRSWTGEGRLTELLEHHYALRIQDAKPAGGVLKIKTDRGTFGLKRVREREELRWRLVEELARHISETGEHRLSVPVKTQKGRSYFSGVQHRYVVLPWIEAKVLKLNTQDDWNRTARGLAHLHMASRGFEPPKALRPLVHAGKWMLIWEQIHRQWTMFKMASQWSKEVRPVDQLFLKYCSYGEGMLETASTYLEKLGGDRTVNSTRQGGEICHCNLHRRNILQDEEGRLHFIDWNRAAVDVRSRDLARFALYAYGRTGSVDAAGRVLEAYQEVSPLDEKEYALIYAQLLFPHRLMRIVDRIYREQRLGTEEAEQALNRAIRQEEEKTPLLREFPVLVKERFQTVIPRVDWLS</sequence>
<dbReference type="Proteomes" id="UP000625210">
    <property type="component" value="Unassembled WGS sequence"/>
</dbReference>
<gene>
    <name evidence="2" type="ORF">GCM10011571_05300</name>
</gene>
<dbReference type="Pfam" id="PF01636">
    <property type="entry name" value="APH"/>
    <property type="match status" value="1"/>
</dbReference>
<evidence type="ECO:0000313" key="3">
    <source>
        <dbReference type="Proteomes" id="UP000625210"/>
    </source>
</evidence>
<keyword evidence="3" id="KW-1185">Reference proteome</keyword>
<dbReference type="Gene3D" id="3.90.1200.10">
    <property type="match status" value="1"/>
</dbReference>
<name>A0A8J2VG68_9BACL</name>
<dbReference type="RefSeq" id="WP_188646371.1">
    <property type="nucleotide sequence ID" value="NZ_BMHQ01000002.1"/>
</dbReference>
<feature type="domain" description="Aminoglycoside phosphotransferase" evidence="1">
    <location>
        <begin position="41"/>
        <end position="277"/>
    </location>
</feature>
<dbReference type="InterPro" id="IPR011009">
    <property type="entry name" value="Kinase-like_dom_sf"/>
</dbReference>
<evidence type="ECO:0000313" key="2">
    <source>
        <dbReference type="EMBL" id="GGE07033.1"/>
    </source>
</evidence>
<proteinExistence type="predicted"/>
<dbReference type="Gene3D" id="3.30.200.20">
    <property type="entry name" value="Phosphorylase Kinase, domain 1"/>
    <property type="match status" value="1"/>
</dbReference>
<protein>
    <recommendedName>
        <fullName evidence="1">Aminoglycoside phosphotransferase domain-containing protein</fullName>
    </recommendedName>
</protein>
<dbReference type="AlphaFoldDB" id="A0A8J2VG68"/>
<dbReference type="EMBL" id="BMHQ01000002">
    <property type="protein sequence ID" value="GGE07033.1"/>
    <property type="molecule type" value="Genomic_DNA"/>
</dbReference>
<dbReference type="InterPro" id="IPR047175">
    <property type="entry name" value="CotS-like"/>
</dbReference>
<dbReference type="PANTHER" id="PTHR39179:SF3">
    <property type="entry name" value="COTS-RELATED PROTEIN"/>
    <property type="match status" value="1"/>
</dbReference>
<evidence type="ECO:0000259" key="1">
    <source>
        <dbReference type="Pfam" id="PF01636"/>
    </source>
</evidence>
<accession>A0A8J2VG68</accession>